<gene>
    <name evidence="1" type="ORF">K493DRAFT_316745</name>
</gene>
<evidence type="ECO:0000313" key="2">
    <source>
        <dbReference type="Proteomes" id="UP000193498"/>
    </source>
</evidence>
<keyword evidence="2" id="KW-1185">Reference proteome</keyword>
<dbReference type="Gene3D" id="3.30.2280.10">
    <property type="entry name" value="Hypothetical protein (hspc210)"/>
    <property type="match status" value="1"/>
</dbReference>
<dbReference type="EMBL" id="MCFE01000289">
    <property type="protein sequence ID" value="ORX92153.1"/>
    <property type="molecule type" value="Genomic_DNA"/>
</dbReference>
<organism evidence="1 2">
    <name type="scientific">Basidiobolus meristosporus CBS 931.73</name>
    <dbReference type="NCBI Taxonomy" id="1314790"/>
    <lineage>
        <taxon>Eukaryota</taxon>
        <taxon>Fungi</taxon>
        <taxon>Fungi incertae sedis</taxon>
        <taxon>Zoopagomycota</taxon>
        <taxon>Entomophthoromycotina</taxon>
        <taxon>Basidiobolomycetes</taxon>
        <taxon>Basidiobolales</taxon>
        <taxon>Basidiobolaceae</taxon>
        <taxon>Basidiobolus</taxon>
    </lineage>
</organism>
<dbReference type="InterPro" id="IPR023231">
    <property type="entry name" value="GSKIP_dom_sf"/>
</dbReference>
<evidence type="ECO:0000313" key="1">
    <source>
        <dbReference type="EMBL" id="ORX92153.1"/>
    </source>
</evidence>
<name>A0A1Y1Y2C4_9FUNG</name>
<sequence length="133" mass="14866">MKSGRAPEDLVGLLRSIRFGIQEETLEVLVMNYAVDGATPWCIFKLCVMEGSEVTIEVSQEGFTVSHLSVPEGLANEEQVQKHFRSISSIRGRTYPNIDTLLMNASSHYKLCLYPASKHSTESNHDSFSLVCR</sequence>
<reference evidence="1 2" key="1">
    <citation type="submission" date="2016-07" db="EMBL/GenBank/DDBJ databases">
        <title>Pervasive Adenine N6-methylation of Active Genes in Fungi.</title>
        <authorList>
            <consortium name="DOE Joint Genome Institute"/>
            <person name="Mondo S.J."/>
            <person name="Dannebaum R.O."/>
            <person name="Kuo R.C."/>
            <person name="Labutti K."/>
            <person name="Haridas S."/>
            <person name="Kuo A."/>
            <person name="Salamov A."/>
            <person name="Ahrendt S.R."/>
            <person name="Lipzen A."/>
            <person name="Sullivan W."/>
            <person name="Andreopoulos W.B."/>
            <person name="Clum A."/>
            <person name="Lindquist E."/>
            <person name="Daum C."/>
            <person name="Ramamoorthy G.K."/>
            <person name="Gryganskyi A."/>
            <person name="Culley D."/>
            <person name="Magnuson J.K."/>
            <person name="James T.Y."/>
            <person name="O'Malley M.A."/>
            <person name="Stajich J.E."/>
            <person name="Spatafora J.W."/>
            <person name="Visel A."/>
            <person name="Grigoriev I.V."/>
        </authorList>
    </citation>
    <scope>NUCLEOTIDE SEQUENCE [LARGE SCALE GENOMIC DNA]</scope>
    <source>
        <strain evidence="1 2">CBS 931.73</strain>
    </source>
</reference>
<proteinExistence type="predicted"/>
<comment type="caution">
    <text evidence="1">The sequence shown here is derived from an EMBL/GenBank/DDBJ whole genome shotgun (WGS) entry which is preliminary data.</text>
</comment>
<dbReference type="Proteomes" id="UP000193498">
    <property type="component" value="Unassembled WGS sequence"/>
</dbReference>
<dbReference type="AlphaFoldDB" id="A0A1Y1Y2C4"/>
<dbReference type="InParanoid" id="A0A1Y1Y2C4"/>
<accession>A0A1Y1Y2C4</accession>
<protein>
    <submittedName>
        <fullName evidence="1">Uncharacterized protein</fullName>
    </submittedName>
</protein>